<evidence type="ECO:0000256" key="1">
    <source>
        <dbReference type="SAM" id="MobiDB-lite"/>
    </source>
</evidence>
<organism evidence="2">
    <name type="scientific">uncultured Nocardioidaceae bacterium</name>
    <dbReference type="NCBI Taxonomy" id="253824"/>
    <lineage>
        <taxon>Bacteria</taxon>
        <taxon>Bacillati</taxon>
        <taxon>Actinomycetota</taxon>
        <taxon>Actinomycetes</taxon>
        <taxon>Propionibacteriales</taxon>
        <taxon>Nocardioidaceae</taxon>
        <taxon>environmental samples</taxon>
    </lineage>
</organism>
<name>A0A6J4MT79_9ACTN</name>
<dbReference type="AlphaFoldDB" id="A0A6J4MT79"/>
<protein>
    <submittedName>
        <fullName evidence="2">Uncharacterized protein</fullName>
    </submittedName>
</protein>
<evidence type="ECO:0000313" key="2">
    <source>
        <dbReference type="EMBL" id="CAA9368232.1"/>
    </source>
</evidence>
<dbReference type="EMBL" id="CADCUK010000062">
    <property type="protein sequence ID" value="CAA9368232.1"/>
    <property type="molecule type" value="Genomic_DNA"/>
</dbReference>
<accession>A0A6J4MT79</accession>
<gene>
    <name evidence="2" type="ORF">AVDCRST_MAG47-811</name>
</gene>
<feature type="compositionally biased region" description="Basic and acidic residues" evidence="1">
    <location>
        <begin position="57"/>
        <end position="71"/>
    </location>
</feature>
<proteinExistence type="predicted"/>
<sequence length="71" mass="7625">MSDQDPGPLGRLSDEEKEQEPSSTTDGPAARGELDPSQGSPGTPQPVGEDFPNEAVRYGESERRRSPKQAD</sequence>
<feature type="region of interest" description="Disordered" evidence="1">
    <location>
        <begin position="1"/>
        <end position="71"/>
    </location>
</feature>
<reference evidence="2" key="1">
    <citation type="submission" date="2020-02" db="EMBL/GenBank/DDBJ databases">
        <authorList>
            <person name="Meier V. D."/>
        </authorList>
    </citation>
    <scope>NUCLEOTIDE SEQUENCE</scope>
    <source>
        <strain evidence="2">AVDCRST_MAG47</strain>
    </source>
</reference>